<dbReference type="PROSITE" id="PS51819">
    <property type="entry name" value="VOC"/>
    <property type="match status" value="1"/>
</dbReference>
<feature type="domain" description="VOC" evidence="1">
    <location>
        <begin position="5"/>
        <end position="129"/>
    </location>
</feature>
<dbReference type="InterPro" id="IPR029068">
    <property type="entry name" value="Glyas_Bleomycin-R_OHBP_Dase"/>
</dbReference>
<protein>
    <submittedName>
        <fullName evidence="2">VOC family protein</fullName>
    </submittedName>
</protein>
<organism evidence="2 3">
    <name type="scientific">Streptomyces lanatus</name>
    <dbReference type="NCBI Taxonomy" id="66900"/>
    <lineage>
        <taxon>Bacteria</taxon>
        <taxon>Bacillati</taxon>
        <taxon>Actinomycetota</taxon>
        <taxon>Actinomycetes</taxon>
        <taxon>Kitasatosporales</taxon>
        <taxon>Streptomycetaceae</taxon>
        <taxon>Streptomyces</taxon>
    </lineage>
</organism>
<dbReference type="Proteomes" id="UP001486207">
    <property type="component" value="Unassembled WGS sequence"/>
</dbReference>
<proteinExistence type="predicted"/>
<comment type="caution">
    <text evidence="2">The sequence shown here is derived from an EMBL/GenBank/DDBJ whole genome shotgun (WGS) entry which is preliminary data.</text>
</comment>
<evidence type="ECO:0000313" key="2">
    <source>
        <dbReference type="EMBL" id="MER7378654.1"/>
    </source>
</evidence>
<evidence type="ECO:0000313" key="3">
    <source>
        <dbReference type="Proteomes" id="UP001486207"/>
    </source>
</evidence>
<dbReference type="SUPFAM" id="SSF54593">
    <property type="entry name" value="Glyoxalase/Bleomycin resistance protein/Dihydroxybiphenyl dioxygenase"/>
    <property type="match status" value="1"/>
</dbReference>
<dbReference type="InterPro" id="IPR041581">
    <property type="entry name" value="Glyoxalase_6"/>
</dbReference>
<dbReference type="CDD" id="cd06587">
    <property type="entry name" value="VOC"/>
    <property type="match status" value="1"/>
</dbReference>
<accession>A0ABV1Y482</accession>
<dbReference type="Gene3D" id="3.10.180.10">
    <property type="entry name" value="2,3-Dihydroxybiphenyl 1,2-Dioxygenase, domain 1"/>
    <property type="match status" value="1"/>
</dbReference>
<dbReference type="RefSeq" id="WP_190075363.1">
    <property type="nucleotide sequence ID" value="NZ_BNBM01000024.1"/>
</dbReference>
<keyword evidence="3" id="KW-1185">Reference proteome</keyword>
<evidence type="ECO:0000259" key="1">
    <source>
        <dbReference type="PROSITE" id="PS51819"/>
    </source>
</evidence>
<dbReference type="PANTHER" id="PTHR35908">
    <property type="entry name" value="HYPOTHETICAL FUSION PROTEIN"/>
    <property type="match status" value="1"/>
</dbReference>
<dbReference type="PANTHER" id="PTHR35908:SF1">
    <property type="entry name" value="CONSERVED PROTEIN"/>
    <property type="match status" value="1"/>
</dbReference>
<dbReference type="InterPro" id="IPR037523">
    <property type="entry name" value="VOC_core"/>
</dbReference>
<dbReference type="Pfam" id="PF18029">
    <property type="entry name" value="Glyoxalase_6"/>
    <property type="match status" value="1"/>
</dbReference>
<reference evidence="2 3" key="1">
    <citation type="submission" date="2024-06" db="EMBL/GenBank/DDBJ databases">
        <title>The Natural Products Discovery Center: Release of the First 8490 Sequenced Strains for Exploring Actinobacteria Biosynthetic Diversity.</title>
        <authorList>
            <person name="Kalkreuter E."/>
            <person name="Kautsar S.A."/>
            <person name="Yang D."/>
            <person name="Bader C.D."/>
            <person name="Teijaro C.N."/>
            <person name="Fluegel L."/>
            <person name="Davis C.M."/>
            <person name="Simpson J.R."/>
            <person name="Lauterbach L."/>
            <person name="Steele A.D."/>
            <person name="Gui C."/>
            <person name="Meng S."/>
            <person name="Li G."/>
            <person name="Viehrig K."/>
            <person name="Ye F."/>
            <person name="Su P."/>
            <person name="Kiefer A.F."/>
            <person name="Nichols A."/>
            <person name="Cepeda A.J."/>
            <person name="Yan W."/>
            <person name="Fan B."/>
            <person name="Jiang Y."/>
            <person name="Adhikari A."/>
            <person name="Zheng C.-J."/>
            <person name="Schuster L."/>
            <person name="Cowan T.M."/>
            <person name="Smanski M.J."/>
            <person name="Chevrette M.G."/>
            <person name="De Carvalho L.P.S."/>
            <person name="Shen B."/>
        </authorList>
    </citation>
    <scope>NUCLEOTIDE SEQUENCE [LARGE SCALE GENOMIC DNA]</scope>
    <source>
        <strain evidence="2 3">NPDC000155</strain>
    </source>
</reference>
<gene>
    <name evidence="2" type="ORF">ABT384_39260</name>
</gene>
<dbReference type="EMBL" id="JBEPFB010000025">
    <property type="protein sequence ID" value="MER7378654.1"/>
    <property type="molecule type" value="Genomic_DNA"/>
</dbReference>
<name>A0ABV1Y482_9ACTN</name>
<sequence>MSPTRLSTVVLDAHDAHELAGFYLKLLGYQVRAEEPDWLLIGPPPGTEGLALAFETEPGYTRPVWPTRKPGEQQMMLHLDIEVDDLESETARAVAEGATLAEYQPQDDVRVLFDPAGHPFCLWTEASQDSQSARSSQ</sequence>